<dbReference type="Pfam" id="PF00528">
    <property type="entry name" value="BPD_transp_1"/>
    <property type="match status" value="1"/>
</dbReference>
<evidence type="ECO:0000256" key="1">
    <source>
        <dbReference type="ARBA" id="ARBA00004429"/>
    </source>
</evidence>
<dbReference type="EMBL" id="UFQC01000019">
    <property type="protein sequence ID" value="SSW69585.1"/>
    <property type="molecule type" value="Genomic_DNA"/>
</dbReference>
<dbReference type="InterPro" id="IPR000515">
    <property type="entry name" value="MetI-like"/>
</dbReference>
<organism evidence="11 12">
    <name type="scientific">Achromobacter veterisilvae</name>
    <dbReference type="NCBI Taxonomy" id="2069367"/>
    <lineage>
        <taxon>Bacteria</taxon>
        <taxon>Pseudomonadati</taxon>
        <taxon>Pseudomonadota</taxon>
        <taxon>Betaproteobacteria</taxon>
        <taxon>Burkholderiales</taxon>
        <taxon>Alcaligenaceae</taxon>
        <taxon>Achromobacter</taxon>
    </lineage>
</organism>
<keyword evidence="7 9" id="KW-1133">Transmembrane helix</keyword>
<comment type="subcellular location">
    <subcellularLocation>
        <location evidence="1">Cell inner membrane</location>
        <topology evidence="1">Multi-pass membrane protein</topology>
    </subcellularLocation>
    <subcellularLocation>
        <location evidence="9">Cell membrane</location>
        <topology evidence="9">Multi-pass membrane protein</topology>
    </subcellularLocation>
</comment>
<dbReference type="SUPFAM" id="SSF161098">
    <property type="entry name" value="MetI-like"/>
    <property type="match status" value="1"/>
</dbReference>
<evidence type="ECO:0000256" key="3">
    <source>
        <dbReference type="ARBA" id="ARBA00022448"/>
    </source>
</evidence>
<keyword evidence="6 9" id="KW-0812">Transmembrane</keyword>
<dbReference type="GO" id="GO:0043190">
    <property type="term" value="C:ATP-binding cassette (ABC) transporter complex"/>
    <property type="evidence" value="ECO:0007669"/>
    <property type="project" value="InterPro"/>
</dbReference>
<name>A0A446CPA3_9BURK</name>
<dbReference type="AlphaFoldDB" id="A0A446CPA3"/>
<proteinExistence type="inferred from homology"/>
<sequence length="232" mass="24605">MDIFDGWGPALARGALSTLEVAFASALCGTLLGAAAAAAALSRHAMVRKLIQGYVTAIRGIPPLLLILLIYFGGTVALSRLWSWVSATPATIEVAPLPAGVFALSLVFGGYAAEVFRGAFLAIPNGQIEAAKAAGMSAWRIFRVVTCPQLLRFAWPGLGNIWISTLKDTSLISVIGLSELMNVSALATSDTRRALFFYLAAGAIYLSLTLVSSWGLHCLERHSARGQRMVQP</sequence>
<dbReference type="InterPro" id="IPR035906">
    <property type="entry name" value="MetI-like_sf"/>
</dbReference>
<dbReference type="GO" id="GO:0022857">
    <property type="term" value="F:transmembrane transporter activity"/>
    <property type="evidence" value="ECO:0007669"/>
    <property type="project" value="InterPro"/>
</dbReference>
<evidence type="ECO:0000256" key="6">
    <source>
        <dbReference type="ARBA" id="ARBA00022692"/>
    </source>
</evidence>
<evidence type="ECO:0000313" key="12">
    <source>
        <dbReference type="Proteomes" id="UP000289465"/>
    </source>
</evidence>
<evidence type="ECO:0000256" key="7">
    <source>
        <dbReference type="ARBA" id="ARBA00022989"/>
    </source>
</evidence>
<protein>
    <submittedName>
        <fullName evidence="11">Histidine transport system permease protein HisQ</fullName>
    </submittedName>
</protein>
<feature type="domain" description="ABC transmembrane type-1" evidence="10">
    <location>
        <begin position="15"/>
        <end position="216"/>
    </location>
</feature>
<dbReference type="PANTHER" id="PTHR30133:SF2">
    <property type="entry name" value="ARGININE ABC TRANSPORTER PERMEASE PROTEIN ARTQ"/>
    <property type="match status" value="1"/>
</dbReference>
<evidence type="ECO:0000256" key="9">
    <source>
        <dbReference type="RuleBase" id="RU363032"/>
    </source>
</evidence>
<feature type="transmembrane region" description="Helical" evidence="9">
    <location>
        <begin position="21"/>
        <end position="42"/>
    </location>
</feature>
<evidence type="ECO:0000256" key="8">
    <source>
        <dbReference type="ARBA" id="ARBA00023136"/>
    </source>
</evidence>
<keyword evidence="3 9" id="KW-0813">Transport</keyword>
<evidence type="ECO:0000259" key="10">
    <source>
        <dbReference type="PROSITE" id="PS50928"/>
    </source>
</evidence>
<feature type="transmembrane region" description="Helical" evidence="9">
    <location>
        <begin position="63"/>
        <end position="82"/>
    </location>
</feature>
<dbReference type="RefSeq" id="WP_165360225.1">
    <property type="nucleotide sequence ID" value="NZ_UFQC01000019.1"/>
</dbReference>
<evidence type="ECO:0000256" key="5">
    <source>
        <dbReference type="ARBA" id="ARBA00022519"/>
    </source>
</evidence>
<keyword evidence="5" id="KW-0997">Cell inner membrane</keyword>
<feature type="transmembrane region" description="Helical" evidence="9">
    <location>
        <begin position="195"/>
        <end position="219"/>
    </location>
</feature>
<evidence type="ECO:0000313" key="11">
    <source>
        <dbReference type="EMBL" id="SSW69585.1"/>
    </source>
</evidence>
<evidence type="ECO:0000256" key="2">
    <source>
        <dbReference type="ARBA" id="ARBA00010072"/>
    </source>
</evidence>
<dbReference type="CDD" id="cd06261">
    <property type="entry name" value="TM_PBP2"/>
    <property type="match status" value="1"/>
</dbReference>
<accession>A0A446CPA3</accession>
<keyword evidence="4" id="KW-1003">Cell membrane</keyword>
<comment type="similarity">
    <text evidence="2">Belongs to the binding-protein-dependent transport system permease family. HisMQ subfamily.</text>
</comment>
<evidence type="ECO:0000256" key="4">
    <source>
        <dbReference type="ARBA" id="ARBA00022475"/>
    </source>
</evidence>
<dbReference type="NCBIfam" id="TIGR01726">
    <property type="entry name" value="HEQRo_perm_3TM"/>
    <property type="match status" value="1"/>
</dbReference>
<keyword evidence="8 9" id="KW-0472">Membrane</keyword>
<dbReference type="PANTHER" id="PTHR30133">
    <property type="entry name" value="CATIONIC AMINO ACID TRANSPORTER, MEMBRANE COMPONENT"/>
    <property type="match status" value="1"/>
</dbReference>
<gene>
    <name evidence="11" type="primary">hisQ</name>
    <name evidence="11" type="ORF">AVE30378_03567</name>
</gene>
<dbReference type="Proteomes" id="UP000289465">
    <property type="component" value="Unassembled WGS sequence"/>
</dbReference>
<dbReference type="InterPro" id="IPR051613">
    <property type="entry name" value="ABC_transp_permease_HisMQ"/>
</dbReference>
<dbReference type="PROSITE" id="PS50928">
    <property type="entry name" value="ABC_TM1"/>
    <property type="match status" value="1"/>
</dbReference>
<reference evidence="11 12" key="1">
    <citation type="submission" date="2018-07" db="EMBL/GenBank/DDBJ databases">
        <authorList>
            <person name="Peeters C."/>
        </authorList>
    </citation>
    <scope>NUCLEOTIDE SEQUENCE [LARGE SCALE GENOMIC DNA]</scope>
    <source>
        <strain evidence="11 12">LMG 30378</strain>
    </source>
</reference>
<feature type="transmembrane region" description="Helical" evidence="9">
    <location>
        <begin position="94"/>
        <end position="113"/>
    </location>
</feature>
<dbReference type="Gene3D" id="1.10.3720.10">
    <property type="entry name" value="MetI-like"/>
    <property type="match status" value="1"/>
</dbReference>
<dbReference type="InterPro" id="IPR010065">
    <property type="entry name" value="AA_ABC_transptr_permease_3TM"/>
</dbReference>